<gene>
    <name evidence="1" type="ORF">LMG8286_00063</name>
</gene>
<evidence type="ECO:0000313" key="2">
    <source>
        <dbReference type="Proteomes" id="UP000789359"/>
    </source>
</evidence>
<dbReference type="Proteomes" id="UP000789359">
    <property type="component" value="Unassembled WGS sequence"/>
</dbReference>
<evidence type="ECO:0008006" key="3">
    <source>
        <dbReference type="Google" id="ProtNLM"/>
    </source>
</evidence>
<comment type="caution">
    <text evidence="1">The sequence shown here is derived from an EMBL/GenBank/DDBJ whole genome shotgun (WGS) entry which is preliminary data.</text>
</comment>
<reference evidence="1 2" key="1">
    <citation type="submission" date="2020-11" db="EMBL/GenBank/DDBJ databases">
        <authorList>
            <person name="Peeters C."/>
        </authorList>
    </citation>
    <scope>NUCLEOTIDE SEQUENCE [LARGE SCALE GENOMIC DNA]</scope>
    <source>
        <strain evidence="1 2">LMG 8286</strain>
    </source>
</reference>
<keyword evidence="2" id="KW-1185">Reference proteome</keyword>
<dbReference type="Gene3D" id="2.40.320.10">
    <property type="entry name" value="Hypothetical Protein Pfu-838710-001"/>
    <property type="match status" value="1"/>
</dbReference>
<dbReference type="RefSeq" id="WP_230055879.1">
    <property type="nucleotide sequence ID" value="NZ_CAJHOE010000001.1"/>
</dbReference>
<sequence>MSLDIKRKFLLKDGALLELLNSWGVVFKSLKYSYFYTNSVKFIKTDDKFFCQRDSDLLPIRQDEFMAAKNDSSSIISKQIYSFKLNGNLCNIEVFQGELSGLYILEIAFNDELYGVFFKPPKFLTNFIVREVTLEREFNEQNLTPLSIFENFDFAEALRVFKTFMIAPNFPRNLRTKDAVCSLLYCYLMEILTLKEDLKNEFNEQKFLTLYEKISLTKITFELFFDIFDEKTSEFFLANFTKLLNSCQKSIKILKALLFLDQLKNAAWLEFFLENAFEIEIKNAKKAIENENFLKDWEIFLSDTSDFFVAKNYDEILKISLAKRARSYAISSAKFAKGIGEQSENDEFFTLLSKLERVEILFQGFRGTTFSGQILERANKLIKRLKELKELDNILTLVQKLPQDEQADEQCVRIYAKIYKIRTKTLKSVKKFIKAVLQGSKELKNHYKKA</sequence>
<accession>A0ABN7K108</accession>
<evidence type="ECO:0000313" key="1">
    <source>
        <dbReference type="EMBL" id="CAD7286232.1"/>
    </source>
</evidence>
<protein>
    <recommendedName>
        <fullName evidence="3">CYTH domain-containing protein</fullName>
    </recommendedName>
</protein>
<organism evidence="1 2">
    <name type="scientific">Campylobacter suis</name>
    <dbReference type="NCBI Taxonomy" id="2790657"/>
    <lineage>
        <taxon>Bacteria</taxon>
        <taxon>Pseudomonadati</taxon>
        <taxon>Campylobacterota</taxon>
        <taxon>Epsilonproteobacteria</taxon>
        <taxon>Campylobacterales</taxon>
        <taxon>Campylobacteraceae</taxon>
        <taxon>Campylobacter</taxon>
    </lineage>
</organism>
<name>A0ABN7K108_9BACT</name>
<dbReference type="EMBL" id="CAJHOE010000001">
    <property type="protein sequence ID" value="CAD7286232.1"/>
    <property type="molecule type" value="Genomic_DNA"/>
</dbReference>
<proteinExistence type="predicted"/>